<keyword evidence="5" id="KW-1185">Reference proteome</keyword>
<organism evidence="4 5">
    <name type="scientific">Methylobacterium oryzae CBMB20</name>
    <dbReference type="NCBI Taxonomy" id="693986"/>
    <lineage>
        <taxon>Bacteria</taxon>
        <taxon>Pseudomonadati</taxon>
        <taxon>Pseudomonadota</taxon>
        <taxon>Alphaproteobacteria</taxon>
        <taxon>Hyphomicrobiales</taxon>
        <taxon>Methylobacteriaceae</taxon>
        <taxon>Methylobacterium</taxon>
    </lineage>
</organism>
<dbReference type="EMBL" id="CP003811">
    <property type="protein sequence ID" value="AIQ90746.1"/>
    <property type="molecule type" value="Genomic_DNA"/>
</dbReference>
<dbReference type="Proteomes" id="UP000029492">
    <property type="component" value="Chromosome"/>
</dbReference>
<reference evidence="4 5" key="1">
    <citation type="journal article" date="2014" name="PLoS ONE">
        <title>Genome Information of Methylobacterium oryzae, a Plant-Probiotic Methylotroph in the Phyllosphere.</title>
        <authorList>
            <person name="Kwak M.J."/>
            <person name="Jeong H."/>
            <person name="Madhaiyan M."/>
            <person name="Lee Y."/>
            <person name="Sa T.M."/>
            <person name="Oh T.K."/>
            <person name="Kim J.F."/>
        </authorList>
    </citation>
    <scope>NUCLEOTIDE SEQUENCE [LARGE SCALE GENOMIC DNA]</scope>
    <source>
        <strain evidence="4 5">CBMB20</strain>
    </source>
</reference>
<evidence type="ECO:0000313" key="5">
    <source>
        <dbReference type="Proteomes" id="UP000029492"/>
    </source>
</evidence>
<dbReference type="eggNOG" id="COG4566">
    <property type="taxonomic scope" value="Bacteria"/>
</dbReference>
<dbReference type="Gene3D" id="3.40.50.2300">
    <property type="match status" value="1"/>
</dbReference>
<dbReference type="InterPro" id="IPR011006">
    <property type="entry name" value="CheY-like_superfamily"/>
</dbReference>
<evidence type="ECO:0000313" key="4">
    <source>
        <dbReference type="EMBL" id="AIQ90746.1"/>
    </source>
</evidence>
<dbReference type="KEGG" id="mor:MOC_2991"/>
<dbReference type="STRING" id="693986.MOC_2991"/>
<dbReference type="SMART" id="SM00448">
    <property type="entry name" value="REC"/>
    <property type="match status" value="1"/>
</dbReference>
<feature type="domain" description="Response regulatory" evidence="3">
    <location>
        <begin position="7"/>
        <end position="121"/>
    </location>
</feature>
<dbReference type="HOGENOM" id="CLU_000445_69_8_5"/>
<dbReference type="GO" id="GO:0000160">
    <property type="term" value="P:phosphorelay signal transduction system"/>
    <property type="evidence" value="ECO:0007669"/>
    <property type="project" value="InterPro"/>
</dbReference>
<gene>
    <name evidence="4" type="ORF">MOC_2991</name>
</gene>
<dbReference type="AlphaFoldDB" id="A0A089NS36"/>
<dbReference type="InterPro" id="IPR001789">
    <property type="entry name" value="Sig_transdc_resp-reg_receiver"/>
</dbReference>
<dbReference type="PANTHER" id="PTHR44591">
    <property type="entry name" value="STRESS RESPONSE REGULATOR PROTEIN 1"/>
    <property type="match status" value="1"/>
</dbReference>
<protein>
    <submittedName>
        <fullName evidence="4">Response regulator receiver protein</fullName>
    </submittedName>
</protein>
<feature type="modified residue" description="4-aspartylphosphate" evidence="2">
    <location>
        <position position="56"/>
    </location>
</feature>
<accession>A0A089NS36</accession>
<dbReference type="PROSITE" id="PS50110">
    <property type="entry name" value="RESPONSE_REGULATORY"/>
    <property type="match status" value="1"/>
</dbReference>
<dbReference type="Pfam" id="PF00072">
    <property type="entry name" value="Response_reg"/>
    <property type="match status" value="1"/>
</dbReference>
<sequence length="133" mass="13949">MPSVYGPVLVIDDDAAVRNSLKFALELEGLDVRLYEAAAHLLGEGAMPGTGCLVVDHRMPGLDGIALVEGLRGRQVALPAILIAARVTEDLRRRAAGAGFRLVLEKPLDDGSLLAGFHDALAEPLQGRSGVAT</sequence>
<evidence type="ECO:0000259" key="3">
    <source>
        <dbReference type="PROSITE" id="PS50110"/>
    </source>
</evidence>
<proteinExistence type="predicted"/>
<evidence type="ECO:0000256" key="2">
    <source>
        <dbReference type="PROSITE-ProRule" id="PRU00169"/>
    </source>
</evidence>
<dbReference type="GeneID" id="6138622"/>
<dbReference type="PANTHER" id="PTHR44591:SF25">
    <property type="entry name" value="CHEMOTAXIS TWO-COMPONENT RESPONSE REGULATOR"/>
    <property type="match status" value="1"/>
</dbReference>
<dbReference type="RefSeq" id="WP_012319539.1">
    <property type="nucleotide sequence ID" value="NZ_CP003811.1"/>
</dbReference>
<evidence type="ECO:0000256" key="1">
    <source>
        <dbReference type="ARBA" id="ARBA00022553"/>
    </source>
</evidence>
<name>A0A089NS36_9HYPH</name>
<keyword evidence="1 2" id="KW-0597">Phosphoprotein</keyword>
<dbReference type="SUPFAM" id="SSF52172">
    <property type="entry name" value="CheY-like"/>
    <property type="match status" value="1"/>
</dbReference>
<dbReference type="InterPro" id="IPR050595">
    <property type="entry name" value="Bact_response_regulator"/>
</dbReference>